<gene>
    <name evidence="1" type="ORF">SAMN04488003_12713</name>
</gene>
<accession>A0A1H8IP58</accession>
<evidence type="ECO:0000313" key="2">
    <source>
        <dbReference type="Proteomes" id="UP000199585"/>
    </source>
</evidence>
<name>A0A1H8IP58_9RHOB</name>
<dbReference type="OrthoDB" id="109589at2"/>
<dbReference type="Proteomes" id="UP000199585">
    <property type="component" value="Unassembled WGS sequence"/>
</dbReference>
<keyword evidence="2" id="KW-1185">Reference proteome</keyword>
<reference evidence="1 2" key="1">
    <citation type="submission" date="2016-10" db="EMBL/GenBank/DDBJ databases">
        <authorList>
            <person name="de Groot N.N."/>
        </authorList>
    </citation>
    <scope>NUCLEOTIDE SEQUENCE [LARGE SCALE GENOMIC DNA]</scope>
    <source>
        <strain evidence="1 2">DSM 16213</strain>
    </source>
</reference>
<dbReference type="RefSeq" id="WP_143058056.1">
    <property type="nucleotide sequence ID" value="NZ_FOCI01000027.1"/>
</dbReference>
<dbReference type="STRING" id="245187.SAMN04488003_12713"/>
<evidence type="ECO:0000313" key="1">
    <source>
        <dbReference type="EMBL" id="SEN70111.1"/>
    </source>
</evidence>
<sequence>MTLHITMNGRAFRRRSNQDAIAEASFLAARMQGHAIKLIWSRGNPVEDALSKAALDRFVAARLWKVSEELAGKKFA</sequence>
<dbReference type="AlphaFoldDB" id="A0A1H8IP58"/>
<dbReference type="EMBL" id="FOCI01000027">
    <property type="protein sequence ID" value="SEN70111.1"/>
    <property type="molecule type" value="Genomic_DNA"/>
</dbReference>
<proteinExistence type="predicted"/>
<protein>
    <submittedName>
        <fullName evidence="1">Isoquinoline 1-oxidoreductase, beta subunit</fullName>
    </submittedName>
</protein>
<organism evidence="1 2">
    <name type="scientific">Loktanella fryxellensis</name>
    <dbReference type="NCBI Taxonomy" id="245187"/>
    <lineage>
        <taxon>Bacteria</taxon>
        <taxon>Pseudomonadati</taxon>
        <taxon>Pseudomonadota</taxon>
        <taxon>Alphaproteobacteria</taxon>
        <taxon>Rhodobacterales</taxon>
        <taxon>Roseobacteraceae</taxon>
        <taxon>Loktanella</taxon>
    </lineage>
</organism>